<dbReference type="AlphaFoldDB" id="A0A2V2W526"/>
<evidence type="ECO:0000256" key="1">
    <source>
        <dbReference type="SAM" id="Coils"/>
    </source>
</evidence>
<dbReference type="VEuPathDB" id="TriTrypDB:TcCL_ESM01710"/>
<comment type="caution">
    <text evidence="2">The sequence shown here is derived from an EMBL/GenBank/DDBJ whole genome shotgun (WGS) entry which is preliminary data.</text>
</comment>
<dbReference type="VEuPathDB" id="TriTrypDB:TcBrA4_0090770"/>
<gene>
    <name evidence="2" type="ORF">C3747_172g71</name>
</gene>
<proteinExistence type="predicted"/>
<dbReference type="VEuPathDB" id="TriTrypDB:TCDM_14331"/>
<dbReference type="VEuPathDB" id="TriTrypDB:BCY84_00706"/>
<organism evidence="2 3">
    <name type="scientific">Trypanosoma cruzi</name>
    <dbReference type="NCBI Taxonomy" id="5693"/>
    <lineage>
        <taxon>Eukaryota</taxon>
        <taxon>Discoba</taxon>
        <taxon>Euglenozoa</taxon>
        <taxon>Kinetoplastea</taxon>
        <taxon>Metakinetoplastina</taxon>
        <taxon>Trypanosomatida</taxon>
        <taxon>Trypanosomatidae</taxon>
        <taxon>Trypanosoma</taxon>
        <taxon>Schizotrypanum</taxon>
    </lineage>
</organism>
<sequence>MWETRLISPPRRSLSAPCATIRHVCSFSADEDVERELRAEVVEAASSLFNPRLRITRAAFLFPSFTASVSSSGETTRGTDAWQALLNSRVCGRKEVVGEPILFDRLRTANSQINLLNSMNGYTLQRCAELEEENISLSRTLKQLLDENRQLSERLQSCLRELLRREKAGSSAAERVGGIPTRKKALGKYRNDFRSRGRCKVELYP</sequence>
<dbReference type="VEuPathDB" id="TriTrypDB:C4B63_120g40"/>
<dbReference type="Proteomes" id="UP000246078">
    <property type="component" value="Unassembled WGS sequence"/>
</dbReference>
<dbReference type="VEuPathDB" id="TriTrypDB:TcCLB.504149.124"/>
<dbReference type="VEuPathDB" id="TriTrypDB:C3747_172g71"/>
<dbReference type="VEuPathDB" id="TriTrypDB:TcYC6_0042960"/>
<evidence type="ECO:0000313" key="3">
    <source>
        <dbReference type="Proteomes" id="UP000246078"/>
    </source>
</evidence>
<protein>
    <submittedName>
        <fullName evidence="2">Uncharacterized protein</fullName>
    </submittedName>
</protein>
<accession>A0A2V2W526</accession>
<evidence type="ECO:0000313" key="2">
    <source>
        <dbReference type="EMBL" id="PWV03631.1"/>
    </source>
</evidence>
<reference evidence="2 3" key="1">
    <citation type="journal article" date="2018" name="Microb. Genom.">
        <title>Expanding an expanded genome: long-read sequencing of Trypanosoma cruzi.</title>
        <authorList>
            <person name="Berna L."/>
            <person name="Rodriguez M."/>
            <person name="Chiribao M.L."/>
            <person name="Parodi-Talice A."/>
            <person name="Pita S."/>
            <person name="Rijo G."/>
            <person name="Alvarez-Valin F."/>
            <person name="Robello C."/>
        </authorList>
    </citation>
    <scope>NUCLEOTIDE SEQUENCE [LARGE SCALE GENOMIC DNA]</scope>
    <source>
        <strain evidence="2 3">TCC</strain>
    </source>
</reference>
<dbReference type="EMBL" id="PRFC01000172">
    <property type="protein sequence ID" value="PWV03631.1"/>
    <property type="molecule type" value="Genomic_DNA"/>
</dbReference>
<dbReference type="VEuPathDB" id="TriTrypDB:TcG_01923"/>
<feature type="coiled-coil region" evidence="1">
    <location>
        <begin position="127"/>
        <end position="161"/>
    </location>
</feature>
<keyword evidence="1" id="KW-0175">Coiled coil</keyword>
<name>A0A2V2W526_TRYCR</name>